<evidence type="ECO:0000313" key="2">
    <source>
        <dbReference type="EMBL" id="THG95367.1"/>
    </source>
</evidence>
<comment type="caution">
    <text evidence="2">The sequence shown here is derived from an EMBL/GenBank/DDBJ whole genome shotgun (WGS) entry which is preliminary data.</text>
</comment>
<proteinExistence type="predicted"/>
<name>A0A4S4KD96_9APHY</name>
<keyword evidence="1" id="KW-0472">Membrane</keyword>
<evidence type="ECO:0000313" key="3">
    <source>
        <dbReference type="Proteomes" id="UP000309038"/>
    </source>
</evidence>
<gene>
    <name evidence="2" type="ORF">EW026_g6268</name>
</gene>
<feature type="transmembrane region" description="Helical" evidence="1">
    <location>
        <begin position="166"/>
        <end position="183"/>
    </location>
</feature>
<feature type="transmembrane region" description="Helical" evidence="1">
    <location>
        <begin position="242"/>
        <end position="261"/>
    </location>
</feature>
<keyword evidence="3" id="KW-1185">Reference proteome</keyword>
<keyword evidence="1" id="KW-1133">Transmembrane helix</keyword>
<dbReference type="Proteomes" id="UP000309038">
    <property type="component" value="Unassembled WGS sequence"/>
</dbReference>
<feature type="transmembrane region" description="Helical" evidence="1">
    <location>
        <begin position="49"/>
        <end position="67"/>
    </location>
</feature>
<feature type="transmembrane region" description="Helical" evidence="1">
    <location>
        <begin position="297"/>
        <end position="319"/>
    </location>
</feature>
<feature type="transmembrane region" description="Helical" evidence="1">
    <location>
        <begin position="7"/>
        <end position="29"/>
    </location>
</feature>
<reference evidence="2 3" key="1">
    <citation type="submission" date="2019-02" db="EMBL/GenBank/DDBJ databases">
        <title>Genome sequencing of the rare red list fungi Phlebia centrifuga.</title>
        <authorList>
            <person name="Buettner E."/>
            <person name="Kellner H."/>
        </authorList>
    </citation>
    <scope>NUCLEOTIDE SEQUENCE [LARGE SCALE GENOMIC DNA]</scope>
    <source>
        <strain evidence="2 3">DSM 108282</strain>
    </source>
</reference>
<feature type="transmembrane region" description="Helical" evidence="1">
    <location>
        <begin position="203"/>
        <end position="222"/>
    </location>
</feature>
<dbReference type="AlphaFoldDB" id="A0A4S4KD96"/>
<dbReference type="EMBL" id="SGPJ01000329">
    <property type="protein sequence ID" value="THG95367.1"/>
    <property type="molecule type" value="Genomic_DNA"/>
</dbReference>
<sequence length="364" mass="39901">MSTKINYAAFAGIHAILFSLTRLVSFALRSALAGNKSAAENESVLIAEQVIYSVGFAGLIYSPYTLIIDRDEMVNSGDTGGRTDIFLLLGRVLNCRNVMRLTITVATVLQNELIAEQAIHSVGFASLIYSAYTLIVDWDVMFNPGDTGGRTGFFLLLGRILKYRNVMRLIITVAITLGIYGGVEASNTDPSQRSMGSTLREVALYIFLAVVCILIILTLLLAADERRVGIWGLDQTTFGQCYGILILLVIGVMCLISEAYLVSTANNLPTVGSLPPLNVFQLLIQPYIFVQQNHAPLFYSLAALPEFIAVMMFMVPGLVPSKIELLECVNASKSGRVADLWILPMTHEPRYYAPIVLKLVECSK</sequence>
<organism evidence="2 3">
    <name type="scientific">Hermanssonia centrifuga</name>
    <dbReference type="NCBI Taxonomy" id="98765"/>
    <lineage>
        <taxon>Eukaryota</taxon>
        <taxon>Fungi</taxon>
        <taxon>Dikarya</taxon>
        <taxon>Basidiomycota</taxon>
        <taxon>Agaricomycotina</taxon>
        <taxon>Agaricomycetes</taxon>
        <taxon>Polyporales</taxon>
        <taxon>Meruliaceae</taxon>
        <taxon>Hermanssonia</taxon>
    </lineage>
</organism>
<protein>
    <submittedName>
        <fullName evidence="2">Uncharacterized protein</fullName>
    </submittedName>
</protein>
<evidence type="ECO:0000256" key="1">
    <source>
        <dbReference type="SAM" id="Phobius"/>
    </source>
</evidence>
<accession>A0A4S4KD96</accession>
<keyword evidence="1" id="KW-0812">Transmembrane</keyword>